<dbReference type="Proteomes" id="UP000636479">
    <property type="component" value="Unassembled WGS sequence"/>
</dbReference>
<name>A0A8H6TCD9_9AGAR</name>
<keyword evidence="2" id="KW-1133">Transmembrane helix</keyword>
<keyword evidence="2" id="KW-0472">Membrane</keyword>
<dbReference type="OrthoDB" id="2653987at2759"/>
<reference evidence="3" key="1">
    <citation type="submission" date="2020-05" db="EMBL/GenBank/DDBJ databases">
        <title>Mycena genomes resolve the evolution of fungal bioluminescence.</title>
        <authorList>
            <person name="Tsai I.J."/>
        </authorList>
    </citation>
    <scope>NUCLEOTIDE SEQUENCE</scope>
    <source>
        <strain evidence="3">171206Taipei</strain>
    </source>
</reference>
<feature type="compositionally biased region" description="Low complexity" evidence="1">
    <location>
        <begin position="9"/>
        <end position="24"/>
    </location>
</feature>
<feature type="region of interest" description="Disordered" evidence="1">
    <location>
        <begin position="1"/>
        <end position="72"/>
    </location>
</feature>
<evidence type="ECO:0000256" key="1">
    <source>
        <dbReference type="SAM" id="MobiDB-lite"/>
    </source>
</evidence>
<feature type="transmembrane region" description="Helical" evidence="2">
    <location>
        <begin position="126"/>
        <end position="154"/>
    </location>
</feature>
<protein>
    <recommendedName>
        <fullName evidence="5">Transmembrane protein</fullName>
    </recommendedName>
</protein>
<evidence type="ECO:0000256" key="2">
    <source>
        <dbReference type="SAM" id="Phobius"/>
    </source>
</evidence>
<accession>A0A8H6TCD9</accession>
<sequence length="272" mass="28867">MSHHSHPRLSNAPSANAPPYNALPTDAPSDHDAPPNGLPPNDPPYRPFPTGNGRPPSPPSAQSFQNQMDEKTRGKALKDLTQSWMDRLQLISVISTFFASTEAGLLDVTVPLAGVGGGEFVSAAGQVAAASILAALVLHIWASILSFLGAFFVVRYRLREAKEEQKEIIFTEAPPPDPGLPSPLPTSALRSSLVPVWTSNPHVEEIGPFHLKPPTHLLSKIHNLCILLTFAGFGLAVLGILAIAWGQSPTSVGVVITVSTAACFVGAVWVFV</sequence>
<evidence type="ECO:0000313" key="3">
    <source>
        <dbReference type="EMBL" id="KAF7315113.1"/>
    </source>
</evidence>
<dbReference type="AlphaFoldDB" id="A0A8H6TCD9"/>
<gene>
    <name evidence="3" type="ORF">MIND_00025600</name>
</gene>
<feature type="transmembrane region" description="Helical" evidence="2">
    <location>
        <begin position="224"/>
        <end position="245"/>
    </location>
</feature>
<feature type="compositionally biased region" description="Pro residues" evidence="1">
    <location>
        <begin position="36"/>
        <end position="47"/>
    </location>
</feature>
<feature type="transmembrane region" description="Helical" evidence="2">
    <location>
        <begin position="88"/>
        <end position="106"/>
    </location>
</feature>
<dbReference type="EMBL" id="JACAZF010000001">
    <property type="protein sequence ID" value="KAF7315113.1"/>
    <property type="molecule type" value="Genomic_DNA"/>
</dbReference>
<feature type="transmembrane region" description="Helical" evidence="2">
    <location>
        <begin position="251"/>
        <end position="271"/>
    </location>
</feature>
<dbReference type="GeneID" id="59339742"/>
<evidence type="ECO:0008006" key="5">
    <source>
        <dbReference type="Google" id="ProtNLM"/>
    </source>
</evidence>
<evidence type="ECO:0000313" key="4">
    <source>
        <dbReference type="Proteomes" id="UP000636479"/>
    </source>
</evidence>
<keyword evidence="4" id="KW-1185">Reference proteome</keyword>
<organism evidence="3 4">
    <name type="scientific">Mycena indigotica</name>
    <dbReference type="NCBI Taxonomy" id="2126181"/>
    <lineage>
        <taxon>Eukaryota</taxon>
        <taxon>Fungi</taxon>
        <taxon>Dikarya</taxon>
        <taxon>Basidiomycota</taxon>
        <taxon>Agaricomycotina</taxon>
        <taxon>Agaricomycetes</taxon>
        <taxon>Agaricomycetidae</taxon>
        <taxon>Agaricales</taxon>
        <taxon>Marasmiineae</taxon>
        <taxon>Mycenaceae</taxon>
        <taxon>Mycena</taxon>
    </lineage>
</organism>
<dbReference type="RefSeq" id="XP_037225136.1">
    <property type="nucleotide sequence ID" value="XM_037357226.1"/>
</dbReference>
<proteinExistence type="predicted"/>
<keyword evidence="2" id="KW-0812">Transmembrane</keyword>
<comment type="caution">
    <text evidence="3">The sequence shown here is derived from an EMBL/GenBank/DDBJ whole genome shotgun (WGS) entry which is preliminary data.</text>
</comment>